<organism evidence="2 3">
    <name type="scientific">Heyndrickxia shackletonii</name>
    <dbReference type="NCBI Taxonomy" id="157838"/>
    <lineage>
        <taxon>Bacteria</taxon>
        <taxon>Bacillati</taxon>
        <taxon>Bacillota</taxon>
        <taxon>Bacilli</taxon>
        <taxon>Bacillales</taxon>
        <taxon>Bacillaceae</taxon>
        <taxon>Heyndrickxia</taxon>
    </lineage>
</organism>
<dbReference type="Pfam" id="PF00583">
    <property type="entry name" value="Acetyltransf_1"/>
    <property type="match status" value="1"/>
</dbReference>
<comment type="caution">
    <text evidence="2">The sequence shown here is derived from an EMBL/GenBank/DDBJ whole genome shotgun (WGS) entry which is preliminary data.</text>
</comment>
<evidence type="ECO:0000259" key="1">
    <source>
        <dbReference type="PROSITE" id="PS51186"/>
    </source>
</evidence>
<dbReference type="Proteomes" id="UP000051888">
    <property type="component" value="Unassembled WGS sequence"/>
</dbReference>
<dbReference type="CDD" id="cd04301">
    <property type="entry name" value="NAT_SF"/>
    <property type="match status" value="1"/>
</dbReference>
<dbReference type="InterPro" id="IPR000182">
    <property type="entry name" value="GNAT_dom"/>
</dbReference>
<dbReference type="RefSeq" id="WP_055742021.1">
    <property type="nucleotide sequence ID" value="NZ_JAAIWL010000024.1"/>
</dbReference>
<dbReference type="InterPro" id="IPR016181">
    <property type="entry name" value="Acyl_CoA_acyltransferase"/>
</dbReference>
<dbReference type="PROSITE" id="PS51186">
    <property type="entry name" value="GNAT"/>
    <property type="match status" value="1"/>
</dbReference>
<dbReference type="AlphaFoldDB" id="A0A0Q3WQZ7"/>
<proteinExistence type="predicted"/>
<evidence type="ECO:0000313" key="3">
    <source>
        <dbReference type="Proteomes" id="UP000051888"/>
    </source>
</evidence>
<dbReference type="EMBL" id="LJJC01000015">
    <property type="protein sequence ID" value="KQL50415.1"/>
    <property type="molecule type" value="Genomic_DNA"/>
</dbReference>
<dbReference type="OrthoDB" id="581534at2"/>
<gene>
    <name evidence="2" type="ORF">AN964_22385</name>
</gene>
<reference evidence="2 3" key="1">
    <citation type="submission" date="2015-09" db="EMBL/GenBank/DDBJ databases">
        <title>Genome sequencing project for genomic taxonomy and phylogenomics of Bacillus-like bacteria.</title>
        <authorList>
            <person name="Liu B."/>
            <person name="Wang J."/>
            <person name="Zhu Y."/>
            <person name="Liu G."/>
            <person name="Chen Q."/>
            <person name="Chen Z."/>
            <person name="Lan J."/>
            <person name="Che J."/>
            <person name="Ge C."/>
            <person name="Shi H."/>
            <person name="Pan Z."/>
            <person name="Liu X."/>
        </authorList>
    </citation>
    <scope>NUCLEOTIDE SEQUENCE [LARGE SCALE GENOMIC DNA]</scope>
    <source>
        <strain evidence="2 3">LMG 18435</strain>
    </source>
</reference>
<dbReference type="PATRIC" id="fig|157838.3.peg.4908"/>
<evidence type="ECO:0000313" key="2">
    <source>
        <dbReference type="EMBL" id="KQL50415.1"/>
    </source>
</evidence>
<accession>A0A0Q3WQZ7</accession>
<dbReference type="Gene3D" id="3.40.630.30">
    <property type="match status" value="1"/>
</dbReference>
<sequence length="194" mass="22423">MLNKSIPYFNVIMKRRSGMKIPKSPLLPPGFSFVFFSEGKEEKWAEIEASVGEFSTIKEGLNYFQANYLPFLDDLKKRLLFVQNENGEEIGTITSWWNMSANDRVPSIHWFAVKENYQGLGIGKALVFESIKTLSILEGNKDIYLHTQTWSYKAIGLYQKFGFEIVSDESFGHYKNDYESAMPILRELFNDKSN</sequence>
<dbReference type="GO" id="GO:0016747">
    <property type="term" value="F:acyltransferase activity, transferring groups other than amino-acyl groups"/>
    <property type="evidence" value="ECO:0007669"/>
    <property type="project" value="InterPro"/>
</dbReference>
<feature type="domain" description="N-acetyltransferase" evidence="1">
    <location>
        <begin position="34"/>
        <end position="185"/>
    </location>
</feature>
<keyword evidence="3" id="KW-1185">Reference proteome</keyword>
<dbReference type="STRING" id="157838.AN964_22385"/>
<protein>
    <recommendedName>
        <fullName evidence="1">N-acetyltransferase domain-containing protein</fullName>
    </recommendedName>
</protein>
<name>A0A0Q3WQZ7_9BACI</name>
<dbReference type="SUPFAM" id="SSF55729">
    <property type="entry name" value="Acyl-CoA N-acyltransferases (Nat)"/>
    <property type="match status" value="1"/>
</dbReference>